<dbReference type="Gene3D" id="2.170.16.10">
    <property type="entry name" value="Hedgehog/Intein (Hint) domain"/>
    <property type="match status" value="1"/>
</dbReference>
<sequence length="357" mass="38694">MVTGYSGTFVISWSQTEVDGLDNAPQTALTVGAAWSWRGDALRVDGPNDLLRLENANGGEQLRKSAAKMVQRLVGRALETEQAKPRERSADLGSGLSDNIFTVTDGARSYTVTLIDTGKATNPLLMFAGQMPPRDTDLWVVEHTPAAAPARSAAPSDAGGVICFTHGTRILTPDGPKLIEELQAGDYVQTKDNGPQEIQWVGARRMSGARLYAMPTLRPVRIRAGALGIDRPEEELLVSPEHRMLISGRVAQDLFNTPEVLVAARDLVNGDTIAVDLTVRHVTYVHLLLERHQVLWANGVATESFHPANAAFSTLADDDRKRLTSLYPDLSLDPHSYGSFARRNLTASEAALLTHAA</sequence>
<dbReference type="RefSeq" id="WP_136463522.1">
    <property type="nucleotide sequence ID" value="NZ_SRKY01000003.1"/>
</dbReference>
<dbReference type="AlphaFoldDB" id="A0A4V6S214"/>
<protein>
    <submittedName>
        <fullName evidence="2">Hint domain-containing protein</fullName>
    </submittedName>
</protein>
<dbReference type="InterPro" id="IPR006141">
    <property type="entry name" value="Intein_N"/>
</dbReference>
<organism evidence="2 3">
    <name type="scientific">Aliishimia ponticola</name>
    <dbReference type="NCBI Taxonomy" id="2499833"/>
    <lineage>
        <taxon>Bacteria</taxon>
        <taxon>Pseudomonadati</taxon>
        <taxon>Pseudomonadota</taxon>
        <taxon>Alphaproteobacteria</taxon>
        <taxon>Rhodobacterales</taxon>
        <taxon>Paracoccaceae</taxon>
        <taxon>Aliishimia</taxon>
    </lineage>
</organism>
<dbReference type="GO" id="GO:0016539">
    <property type="term" value="P:intein-mediated protein splicing"/>
    <property type="evidence" value="ECO:0007669"/>
    <property type="project" value="InterPro"/>
</dbReference>
<proteinExistence type="predicted"/>
<dbReference type="CDD" id="cd00081">
    <property type="entry name" value="Hint"/>
    <property type="match status" value="1"/>
</dbReference>
<dbReference type="InterPro" id="IPR028992">
    <property type="entry name" value="Hedgehog/Intein_dom"/>
</dbReference>
<dbReference type="PROSITE" id="PS50817">
    <property type="entry name" value="INTEIN_N_TER"/>
    <property type="match status" value="1"/>
</dbReference>
<comment type="caution">
    <text evidence="2">The sequence shown here is derived from an EMBL/GenBank/DDBJ whole genome shotgun (WGS) entry which is preliminary data.</text>
</comment>
<dbReference type="InterPro" id="IPR003587">
    <property type="entry name" value="Hint_dom_N"/>
</dbReference>
<dbReference type="EMBL" id="SRKY01000003">
    <property type="protein sequence ID" value="THH36053.1"/>
    <property type="molecule type" value="Genomic_DNA"/>
</dbReference>
<dbReference type="InterPro" id="IPR036844">
    <property type="entry name" value="Hint_dom_sf"/>
</dbReference>
<dbReference type="SMART" id="SM00306">
    <property type="entry name" value="HintN"/>
    <property type="match status" value="1"/>
</dbReference>
<evidence type="ECO:0000313" key="2">
    <source>
        <dbReference type="EMBL" id="THH36053.1"/>
    </source>
</evidence>
<evidence type="ECO:0000259" key="1">
    <source>
        <dbReference type="SMART" id="SM00306"/>
    </source>
</evidence>
<keyword evidence="3" id="KW-1185">Reference proteome</keyword>
<name>A0A4V6S214_9RHOB</name>
<reference evidence="2 3" key="1">
    <citation type="submission" date="2019-04" db="EMBL/GenBank/DDBJ databases">
        <title>Shimia ponticola sp. nov., isolated from seawater.</title>
        <authorList>
            <person name="Kim Y.-O."/>
            <person name="Yoon J.-H."/>
        </authorList>
    </citation>
    <scope>NUCLEOTIDE SEQUENCE [LARGE SCALE GENOMIC DNA]</scope>
    <source>
        <strain evidence="2 3">MYP11</strain>
    </source>
</reference>
<feature type="domain" description="Hint" evidence="1">
    <location>
        <begin position="161"/>
        <end position="277"/>
    </location>
</feature>
<dbReference type="Pfam" id="PF13403">
    <property type="entry name" value="Hint_2"/>
    <property type="match status" value="1"/>
</dbReference>
<accession>A0A4V6S214</accession>
<dbReference type="Proteomes" id="UP000306602">
    <property type="component" value="Unassembled WGS sequence"/>
</dbReference>
<dbReference type="SUPFAM" id="SSF51294">
    <property type="entry name" value="Hedgehog/intein (Hint) domain"/>
    <property type="match status" value="1"/>
</dbReference>
<gene>
    <name evidence="2" type="ORF">E4Z66_13395</name>
</gene>
<dbReference type="OrthoDB" id="6305173at2"/>
<evidence type="ECO:0000313" key="3">
    <source>
        <dbReference type="Proteomes" id="UP000306602"/>
    </source>
</evidence>